<proteinExistence type="predicted"/>
<feature type="region of interest" description="Disordered" evidence="1">
    <location>
        <begin position="1"/>
        <end position="26"/>
    </location>
</feature>
<organism evidence="2 3">
    <name type="scientific">Urochloa decumbens</name>
    <dbReference type="NCBI Taxonomy" id="240449"/>
    <lineage>
        <taxon>Eukaryota</taxon>
        <taxon>Viridiplantae</taxon>
        <taxon>Streptophyta</taxon>
        <taxon>Embryophyta</taxon>
        <taxon>Tracheophyta</taxon>
        <taxon>Spermatophyta</taxon>
        <taxon>Magnoliopsida</taxon>
        <taxon>Liliopsida</taxon>
        <taxon>Poales</taxon>
        <taxon>Poaceae</taxon>
        <taxon>PACMAD clade</taxon>
        <taxon>Panicoideae</taxon>
        <taxon>Panicodae</taxon>
        <taxon>Paniceae</taxon>
        <taxon>Melinidinae</taxon>
        <taxon>Urochloa</taxon>
    </lineage>
</organism>
<feature type="compositionally biased region" description="Polar residues" evidence="1">
    <location>
        <begin position="1"/>
        <end position="10"/>
    </location>
</feature>
<dbReference type="EMBL" id="OZ075135">
    <property type="protein sequence ID" value="CAL4998722.1"/>
    <property type="molecule type" value="Genomic_DNA"/>
</dbReference>
<accession>A0ABC9BBT6</accession>
<dbReference type="Proteomes" id="UP001497457">
    <property type="component" value="Chromosome 25rd"/>
</dbReference>
<keyword evidence="3" id="KW-1185">Reference proteome</keyword>
<reference evidence="3" key="1">
    <citation type="submission" date="2024-06" db="EMBL/GenBank/DDBJ databases">
        <authorList>
            <person name="Ryan C."/>
        </authorList>
    </citation>
    <scope>NUCLEOTIDE SEQUENCE [LARGE SCALE GENOMIC DNA]</scope>
</reference>
<dbReference type="AlphaFoldDB" id="A0ABC9BBT6"/>
<feature type="compositionally biased region" description="Low complexity" evidence="1">
    <location>
        <begin position="12"/>
        <end position="22"/>
    </location>
</feature>
<feature type="compositionally biased region" description="Polar residues" evidence="1">
    <location>
        <begin position="170"/>
        <end position="189"/>
    </location>
</feature>
<gene>
    <name evidence="2" type="ORF">URODEC1_LOCUS63957</name>
</gene>
<feature type="region of interest" description="Disordered" evidence="1">
    <location>
        <begin position="132"/>
        <end position="203"/>
    </location>
</feature>
<protein>
    <submittedName>
        <fullName evidence="2">Uncharacterized protein</fullName>
    </submittedName>
</protein>
<feature type="compositionally biased region" description="Polar residues" evidence="1">
    <location>
        <begin position="132"/>
        <end position="142"/>
    </location>
</feature>
<reference evidence="2 3" key="2">
    <citation type="submission" date="2024-10" db="EMBL/GenBank/DDBJ databases">
        <authorList>
            <person name="Ryan C."/>
        </authorList>
    </citation>
    <scope>NUCLEOTIDE SEQUENCE [LARGE SCALE GENOMIC DNA]</scope>
</reference>
<evidence type="ECO:0000313" key="2">
    <source>
        <dbReference type="EMBL" id="CAL4998722.1"/>
    </source>
</evidence>
<feature type="compositionally biased region" description="Polar residues" evidence="1">
    <location>
        <begin position="99"/>
        <end position="110"/>
    </location>
</feature>
<name>A0ABC9BBT6_9POAL</name>
<evidence type="ECO:0000313" key="3">
    <source>
        <dbReference type="Proteomes" id="UP001497457"/>
    </source>
</evidence>
<evidence type="ECO:0000256" key="1">
    <source>
        <dbReference type="SAM" id="MobiDB-lite"/>
    </source>
</evidence>
<sequence>MQSLKAQLQEQARATTTTNRRNIALQDEVDKLNEKLANQEAESERRLEEKMQQYREEERNKLQALREELMATFAGRTITPIVETAAKIIDPSEAVPTIEKSTASTESETPSVEIGAKGIDPTEAMPTVEKSVASNASGTLSVQPAPKSRGMSDAAPRVEKSGIKIPASKVTRSVSQNNKNYISTHQLMNAKTKRVWTRSQKDI</sequence>
<feature type="region of interest" description="Disordered" evidence="1">
    <location>
        <begin position="97"/>
        <end position="118"/>
    </location>
</feature>